<dbReference type="InParanoid" id="E4ZS15"/>
<accession>E4ZS15</accession>
<dbReference type="HOGENOM" id="CLU_1695799_0_0_1"/>
<dbReference type="VEuPathDB" id="FungiDB:LEMA_P123470.1"/>
<dbReference type="Proteomes" id="UP000002668">
    <property type="component" value="Genome"/>
</dbReference>
<dbReference type="GeneID" id="13285372"/>
<name>E4ZS15_LEPMJ</name>
<evidence type="ECO:0000313" key="1">
    <source>
        <dbReference type="EMBL" id="CBX94195.1"/>
    </source>
</evidence>
<organism evidence="2">
    <name type="scientific">Leptosphaeria maculans (strain JN3 / isolate v23.1.3 / race Av1-4-5-6-7-8)</name>
    <name type="common">Blackleg fungus</name>
    <name type="synonym">Phoma lingam</name>
    <dbReference type="NCBI Taxonomy" id="985895"/>
    <lineage>
        <taxon>Eukaryota</taxon>
        <taxon>Fungi</taxon>
        <taxon>Dikarya</taxon>
        <taxon>Ascomycota</taxon>
        <taxon>Pezizomycotina</taxon>
        <taxon>Dothideomycetes</taxon>
        <taxon>Pleosporomycetidae</taxon>
        <taxon>Pleosporales</taxon>
        <taxon>Pleosporineae</taxon>
        <taxon>Leptosphaeriaceae</taxon>
        <taxon>Plenodomus</taxon>
        <taxon>Plenodomus lingam/Leptosphaeria maculans species complex</taxon>
    </lineage>
</organism>
<reference evidence="2" key="1">
    <citation type="journal article" date="2011" name="Nat. Commun.">
        <title>Effector diversification within compartments of the Leptosphaeria maculans genome affected by Repeat-Induced Point mutations.</title>
        <authorList>
            <person name="Rouxel T."/>
            <person name="Grandaubert J."/>
            <person name="Hane J.K."/>
            <person name="Hoede C."/>
            <person name="van de Wouw A.P."/>
            <person name="Couloux A."/>
            <person name="Dominguez V."/>
            <person name="Anthouard V."/>
            <person name="Bally P."/>
            <person name="Bourras S."/>
            <person name="Cozijnsen A.J."/>
            <person name="Ciuffetti L.M."/>
            <person name="Degrave A."/>
            <person name="Dilmaghani A."/>
            <person name="Duret L."/>
            <person name="Fudal I."/>
            <person name="Goodwin S.B."/>
            <person name="Gout L."/>
            <person name="Glaser N."/>
            <person name="Linglin J."/>
            <person name="Kema G.H.J."/>
            <person name="Lapalu N."/>
            <person name="Lawrence C.B."/>
            <person name="May K."/>
            <person name="Meyer M."/>
            <person name="Ollivier B."/>
            <person name="Poulain J."/>
            <person name="Schoch C.L."/>
            <person name="Simon A."/>
            <person name="Spatafora J.W."/>
            <person name="Stachowiak A."/>
            <person name="Turgeon B.G."/>
            <person name="Tyler B.M."/>
            <person name="Vincent D."/>
            <person name="Weissenbach J."/>
            <person name="Amselem J."/>
            <person name="Quesneville H."/>
            <person name="Oliver R.P."/>
            <person name="Wincker P."/>
            <person name="Balesdent M.-H."/>
            <person name="Howlett B.J."/>
        </authorList>
    </citation>
    <scope>NUCLEOTIDE SEQUENCE [LARGE SCALE GENOMIC DNA]</scope>
    <source>
        <strain evidence="2">JN3 / isolate v23.1.3 / race Av1-4-5-6-7-8</strain>
    </source>
</reference>
<dbReference type="EMBL" id="FP929120">
    <property type="protein sequence ID" value="CBX94195.1"/>
    <property type="molecule type" value="Genomic_DNA"/>
</dbReference>
<gene>
    <name evidence="1" type="ORF">LEMA_P123470.1</name>
</gene>
<dbReference type="AlphaFoldDB" id="E4ZS15"/>
<proteinExistence type="predicted"/>
<keyword evidence="2" id="KW-1185">Reference proteome</keyword>
<protein>
    <submittedName>
        <fullName evidence="1">Predicted protein</fullName>
    </submittedName>
</protein>
<evidence type="ECO:0000313" key="2">
    <source>
        <dbReference type="Proteomes" id="UP000002668"/>
    </source>
</evidence>
<sequence length="155" mass="17123">MRLSGHHHGDHAALSTIPVKGRQPRLGALAFDWNEQKDSIRRLVKVFRLLLTRNLHYACRFMGSMKEQLALMQIYSAGSCPEYSSTPPQANILALFSVANLIAAILVPTMCTDATMGNGRLRKQGIQRLPHATTSRVWEWPGSGPPQTGCAQEAE</sequence>